<keyword evidence="2" id="KW-1185">Reference proteome</keyword>
<organism evidence="1 2">
    <name type="scientific">Paenibacillus phytohabitans</name>
    <dbReference type="NCBI Taxonomy" id="2654978"/>
    <lineage>
        <taxon>Bacteria</taxon>
        <taxon>Bacillati</taxon>
        <taxon>Bacillota</taxon>
        <taxon>Bacilli</taxon>
        <taxon>Bacillales</taxon>
        <taxon>Paenibacillaceae</taxon>
        <taxon>Paenibacillus</taxon>
    </lineage>
</organism>
<reference evidence="1 2" key="1">
    <citation type="submission" date="2019-10" db="EMBL/GenBank/DDBJ databases">
        <title>Description of Paenibacillus terricola sp. nov.</title>
        <authorList>
            <person name="Carlier A."/>
            <person name="Qi S."/>
        </authorList>
    </citation>
    <scope>NUCLEOTIDE SEQUENCE [LARGE SCALE GENOMIC DNA]</scope>
    <source>
        <strain evidence="1 2">LMG 31459</strain>
    </source>
</reference>
<evidence type="ECO:0000313" key="1">
    <source>
        <dbReference type="EMBL" id="NOU79317.1"/>
    </source>
</evidence>
<evidence type="ECO:0000313" key="2">
    <source>
        <dbReference type="Proteomes" id="UP000596857"/>
    </source>
</evidence>
<evidence type="ECO:0008006" key="3">
    <source>
        <dbReference type="Google" id="ProtNLM"/>
    </source>
</evidence>
<proteinExistence type="predicted"/>
<sequence>MYYPGVISSEKLKVINGKYSVVGDSPGTEEWAEFLYTDVNKYPLEPNSTYWVSFSYKIHRSSAKSEFYFLARDLGGAGDEGLSKWKGEEGRILNMEVTMTTGNSENYYFIWGINGRGSISIDDVQITKS</sequence>
<gene>
    <name evidence="1" type="ORF">GC101_10530</name>
</gene>
<dbReference type="InterPro" id="IPR008979">
    <property type="entry name" value="Galactose-bd-like_sf"/>
</dbReference>
<dbReference type="RefSeq" id="WP_171717209.1">
    <property type="nucleotide sequence ID" value="NZ_WHOB01000024.1"/>
</dbReference>
<name>A0ABX1YEA8_9BACL</name>
<dbReference type="Proteomes" id="UP000596857">
    <property type="component" value="Unassembled WGS sequence"/>
</dbReference>
<dbReference type="EMBL" id="WHOB01000024">
    <property type="protein sequence ID" value="NOU79317.1"/>
    <property type="molecule type" value="Genomic_DNA"/>
</dbReference>
<protein>
    <recommendedName>
        <fullName evidence="3">CBM-cenC domain-containing protein</fullName>
    </recommendedName>
</protein>
<dbReference type="Gene3D" id="2.60.120.260">
    <property type="entry name" value="Galactose-binding domain-like"/>
    <property type="match status" value="1"/>
</dbReference>
<accession>A0ABX1YEA8</accession>
<comment type="caution">
    <text evidence="1">The sequence shown here is derived from an EMBL/GenBank/DDBJ whole genome shotgun (WGS) entry which is preliminary data.</text>
</comment>
<dbReference type="SUPFAM" id="SSF49785">
    <property type="entry name" value="Galactose-binding domain-like"/>
    <property type="match status" value="1"/>
</dbReference>